<reference evidence="2" key="1">
    <citation type="journal article" date="2020" name="Stud. Mycol.">
        <title>101 Dothideomycetes genomes: a test case for predicting lifestyles and emergence of pathogens.</title>
        <authorList>
            <person name="Haridas S."/>
            <person name="Albert R."/>
            <person name="Binder M."/>
            <person name="Bloem J."/>
            <person name="Labutti K."/>
            <person name="Salamov A."/>
            <person name="Andreopoulos B."/>
            <person name="Baker S."/>
            <person name="Barry K."/>
            <person name="Bills G."/>
            <person name="Bluhm B."/>
            <person name="Cannon C."/>
            <person name="Castanera R."/>
            <person name="Culley D."/>
            <person name="Daum C."/>
            <person name="Ezra D."/>
            <person name="Gonzalez J."/>
            <person name="Henrissat B."/>
            <person name="Kuo A."/>
            <person name="Liang C."/>
            <person name="Lipzen A."/>
            <person name="Lutzoni F."/>
            <person name="Magnuson J."/>
            <person name="Mondo S."/>
            <person name="Nolan M."/>
            <person name="Ohm R."/>
            <person name="Pangilinan J."/>
            <person name="Park H.-J."/>
            <person name="Ramirez L."/>
            <person name="Alfaro M."/>
            <person name="Sun H."/>
            <person name="Tritt A."/>
            <person name="Yoshinaga Y."/>
            <person name="Zwiers L.-H."/>
            <person name="Turgeon B."/>
            <person name="Goodwin S."/>
            <person name="Spatafora J."/>
            <person name="Crous P."/>
            <person name="Grigoriev I."/>
        </authorList>
    </citation>
    <scope>NUCLEOTIDE SEQUENCE</scope>
    <source>
        <strain evidence="2">CBS 119925</strain>
    </source>
</reference>
<proteinExistence type="predicted"/>
<dbReference type="AlphaFoldDB" id="A0A6A6VKI8"/>
<gene>
    <name evidence="2" type="ORF">M011DRAFT_492729</name>
</gene>
<feature type="compositionally biased region" description="Basic residues" evidence="1">
    <location>
        <begin position="28"/>
        <end position="38"/>
    </location>
</feature>
<dbReference type="Proteomes" id="UP000799440">
    <property type="component" value="Unassembled WGS sequence"/>
</dbReference>
<organism evidence="2 3">
    <name type="scientific">Sporormia fimetaria CBS 119925</name>
    <dbReference type="NCBI Taxonomy" id="1340428"/>
    <lineage>
        <taxon>Eukaryota</taxon>
        <taxon>Fungi</taxon>
        <taxon>Dikarya</taxon>
        <taxon>Ascomycota</taxon>
        <taxon>Pezizomycotina</taxon>
        <taxon>Dothideomycetes</taxon>
        <taxon>Pleosporomycetidae</taxon>
        <taxon>Pleosporales</taxon>
        <taxon>Sporormiaceae</taxon>
        <taxon>Sporormia</taxon>
    </lineage>
</organism>
<evidence type="ECO:0000256" key="1">
    <source>
        <dbReference type="SAM" id="MobiDB-lite"/>
    </source>
</evidence>
<feature type="compositionally biased region" description="Basic and acidic residues" evidence="1">
    <location>
        <begin position="160"/>
        <end position="170"/>
    </location>
</feature>
<protein>
    <submittedName>
        <fullName evidence="2">Uncharacterized protein</fullName>
    </submittedName>
</protein>
<feature type="compositionally biased region" description="Low complexity" evidence="1">
    <location>
        <begin position="114"/>
        <end position="123"/>
    </location>
</feature>
<feature type="compositionally biased region" description="Basic and acidic residues" evidence="1">
    <location>
        <begin position="127"/>
        <end position="141"/>
    </location>
</feature>
<evidence type="ECO:0000313" key="2">
    <source>
        <dbReference type="EMBL" id="KAF2749647.1"/>
    </source>
</evidence>
<dbReference type="OrthoDB" id="3800879at2759"/>
<feature type="compositionally biased region" description="Basic and acidic residues" evidence="1">
    <location>
        <begin position="180"/>
        <end position="215"/>
    </location>
</feature>
<accession>A0A6A6VKI8</accession>
<sequence>MCLVKVRQEEEIEVPYRRTTVVRTRSTSPRRRASRRVSRHEVIRESRPASSSFVAVAPRPQSASYVAIPAPVQAPIPAPQPVPLFVQPPPPAPSHVSSSHHHHTAHYVEVNPRSSVTTSSSSSRGDYVVHEREYRRERRDYSPSPVRYETYRYVDAGPAEPDHYERFQRRERSRSRARSLSRDYAYDPRDSYRETRERIVISDSDGRRRTSEYRR</sequence>
<evidence type="ECO:0000313" key="3">
    <source>
        <dbReference type="Proteomes" id="UP000799440"/>
    </source>
</evidence>
<keyword evidence="3" id="KW-1185">Reference proteome</keyword>
<name>A0A6A6VKI8_9PLEO</name>
<feature type="region of interest" description="Disordered" evidence="1">
    <location>
        <begin position="86"/>
        <end position="215"/>
    </location>
</feature>
<feature type="region of interest" description="Disordered" evidence="1">
    <location>
        <begin position="22"/>
        <end position="54"/>
    </location>
</feature>
<dbReference type="EMBL" id="MU006565">
    <property type="protein sequence ID" value="KAF2749647.1"/>
    <property type="molecule type" value="Genomic_DNA"/>
</dbReference>